<feature type="transmembrane region" description="Helical" evidence="9">
    <location>
        <begin position="281"/>
        <end position="304"/>
    </location>
</feature>
<keyword evidence="4 9" id="KW-0812">Transmembrane</keyword>
<reference evidence="10" key="1">
    <citation type="submission" date="2018-11" db="EMBL/GenBank/DDBJ databases">
        <authorList>
            <person name="Alioto T."/>
            <person name="Alioto T."/>
        </authorList>
    </citation>
    <scope>NUCLEOTIDE SEQUENCE</scope>
</reference>
<evidence type="ECO:0000256" key="5">
    <source>
        <dbReference type="ARBA" id="ARBA00022989"/>
    </source>
</evidence>
<evidence type="ECO:0000256" key="3">
    <source>
        <dbReference type="ARBA" id="ARBA00014572"/>
    </source>
</evidence>
<dbReference type="GO" id="GO:0031965">
    <property type="term" value="C:nuclear membrane"/>
    <property type="evidence" value="ECO:0007669"/>
    <property type="project" value="UniProtKB-SubCell"/>
</dbReference>
<accession>A0A8B6G3B7</accession>
<feature type="transmembrane region" description="Helical" evidence="9">
    <location>
        <begin position="148"/>
        <end position="174"/>
    </location>
</feature>
<dbReference type="PANTHER" id="PTHR14437">
    <property type="entry name" value="TRANSMEMBRANE PROTEIN 168"/>
    <property type="match status" value="1"/>
</dbReference>
<evidence type="ECO:0000256" key="1">
    <source>
        <dbReference type="ARBA" id="ARBA00004232"/>
    </source>
</evidence>
<evidence type="ECO:0000256" key="6">
    <source>
        <dbReference type="ARBA" id="ARBA00023136"/>
    </source>
</evidence>
<sequence length="689" mass="78196">MMETEVAKGDDMVDRKAKANLTYLRYLPSVVLVVALGLGLYTQWQFTQNSVILGFAILGFFVFAVSCALRYYFNFELIGQTLLHIWLGCILGIIIFADQKEIAFVMSQEVTNVLLVTSAVLTWCWNLLERMLHLVKHESKMFTTVQILESIGLMISTLVTGKDALSFSLLVLAFNVNLASIRLKSFLGLLSFIAMVCVSVFVIFQQVELSGNFYGLACFAARHSFEPFIDLYFSGLTTLQRWQGFFNLSKFLRYIFVLAVFAFNIATGAVIGKLSANHKEWYIVVPLTVFFACIWLCFHLTYFITCWKLMSKITECNLTYNSLTDERKNMSRIMASKGVRHFSLISQRLICITLLTTVLLGGLGWETGKDTPYSLGMILLVLPIECMTLSLFWYLGDNLGGTATGYAVIAPVTGHKRGSRVNIMSQEAMQDMGTRATTTLNKVSSFFNYHMIDNYGCDYSTSGLAIDYLESKLKAFFDRRMSDGPKYDSYILYFSGDVYENGEWALSDNSGLKLETLLEWWASKNSGLGTRLILILDTTHSYMWAKDVQRVWGEYVAIQTCTFQKPKDIEFGNCAQVGTFTQDYVHFNAEAEIFPGWSAKERTVKAVYKVSKCWTDFTFHLPTVDEIYNHWDSSFPRCMKPLIKAVNIGGTGSLCFCCQCLTRCLKRKRMKWLPPKQIDTGHGFKLIRS</sequence>
<evidence type="ECO:0000256" key="4">
    <source>
        <dbReference type="ARBA" id="ARBA00022692"/>
    </source>
</evidence>
<dbReference type="PANTHER" id="PTHR14437:SF2">
    <property type="entry name" value="TRANSMEMBRANE PROTEIN 168"/>
    <property type="match status" value="1"/>
</dbReference>
<proteinExistence type="inferred from homology"/>
<dbReference type="OrthoDB" id="5967342at2759"/>
<feature type="transmembrane region" description="Helical" evidence="9">
    <location>
        <begin position="51"/>
        <end position="71"/>
    </location>
</feature>
<gene>
    <name evidence="10" type="ORF">MGAL_10B045962</name>
</gene>
<feature type="transmembrane region" description="Helical" evidence="9">
    <location>
        <begin position="23"/>
        <end position="44"/>
    </location>
</feature>
<name>A0A8B6G3B7_MYTGA</name>
<evidence type="ECO:0000256" key="2">
    <source>
        <dbReference type="ARBA" id="ARBA00007329"/>
    </source>
</evidence>
<feature type="transmembrane region" description="Helical" evidence="9">
    <location>
        <begin position="186"/>
        <end position="207"/>
    </location>
</feature>
<dbReference type="AlphaFoldDB" id="A0A8B6G3B7"/>
<protein>
    <recommendedName>
        <fullName evidence="3">Transmembrane protein 168</fullName>
    </recommendedName>
</protein>
<keyword evidence="5 9" id="KW-1133">Transmembrane helix</keyword>
<evidence type="ECO:0000256" key="9">
    <source>
        <dbReference type="SAM" id="Phobius"/>
    </source>
</evidence>
<comment type="caution">
    <text evidence="10">The sequence shown here is derived from an EMBL/GenBank/DDBJ whole genome shotgun (WGS) entry which is preliminary data.</text>
</comment>
<evidence type="ECO:0000313" key="11">
    <source>
        <dbReference type="Proteomes" id="UP000596742"/>
    </source>
</evidence>
<dbReference type="InterPro" id="IPR029713">
    <property type="entry name" value="TMEM168"/>
</dbReference>
<evidence type="ECO:0000256" key="7">
    <source>
        <dbReference type="ARBA" id="ARBA00023180"/>
    </source>
</evidence>
<keyword evidence="6 9" id="KW-0472">Membrane</keyword>
<feature type="transmembrane region" description="Helical" evidence="9">
    <location>
        <begin position="254"/>
        <end position="275"/>
    </location>
</feature>
<evidence type="ECO:0000313" key="10">
    <source>
        <dbReference type="EMBL" id="VDI58014.1"/>
    </source>
</evidence>
<comment type="similarity">
    <text evidence="2">Belongs to the TMEM168 family.</text>
</comment>
<comment type="subcellular location">
    <subcellularLocation>
        <location evidence="1">Nucleus membrane</location>
        <topology evidence="1">Multi-pass membrane protein</topology>
    </subcellularLocation>
</comment>
<feature type="transmembrane region" description="Helical" evidence="9">
    <location>
        <begin position="375"/>
        <end position="395"/>
    </location>
</feature>
<feature type="transmembrane region" description="Helical" evidence="9">
    <location>
        <begin position="77"/>
        <end position="97"/>
    </location>
</feature>
<keyword evidence="11" id="KW-1185">Reference proteome</keyword>
<evidence type="ECO:0000256" key="8">
    <source>
        <dbReference type="ARBA" id="ARBA00023242"/>
    </source>
</evidence>
<keyword evidence="7" id="KW-0325">Glycoprotein</keyword>
<dbReference type="Proteomes" id="UP000596742">
    <property type="component" value="Unassembled WGS sequence"/>
</dbReference>
<feature type="transmembrane region" description="Helical" evidence="9">
    <location>
        <begin position="342"/>
        <end position="363"/>
    </location>
</feature>
<organism evidence="10 11">
    <name type="scientific">Mytilus galloprovincialis</name>
    <name type="common">Mediterranean mussel</name>
    <dbReference type="NCBI Taxonomy" id="29158"/>
    <lineage>
        <taxon>Eukaryota</taxon>
        <taxon>Metazoa</taxon>
        <taxon>Spiralia</taxon>
        <taxon>Lophotrochozoa</taxon>
        <taxon>Mollusca</taxon>
        <taxon>Bivalvia</taxon>
        <taxon>Autobranchia</taxon>
        <taxon>Pteriomorphia</taxon>
        <taxon>Mytilida</taxon>
        <taxon>Mytiloidea</taxon>
        <taxon>Mytilidae</taxon>
        <taxon>Mytilinae</taxon>
        <taxon>Mytilus</taxon>
    </lineage>
</organism>
<dbReference type="EMBL" id="UYJE01007805">
    <property type="protein sequence ID" value="VDI58014.1"/>
    <property type="molecule type" value="Genomic_DNA"/>
</dbReference>
<keyword evidence="8" id="KW-0539">Nucleus</keyword>